<dbReference type="Proteomes" id="UP000178425">
    <property type="component" value="Unassembled WGS sequence"/>
</dbReference>
<comment type="caution">
    <text evidence="2">The sequence shown here is derived from an EMBL/GenBank/DDBJ whole genome shotgun (WGS) entry which is preliminary data.</text>
</comment>
<evidence type="ECO:0000313" key="2">
    <source>
        <dbReference type="EMBL" id="OGF78505.1"/>
    </source>
</evidence>
<protein>
    <submittedName>
        <fullName evidence="2">Uncharacterized protein</fullName>
    </submittedName>
</protein>
<dbReference type="AlphaFoldDB" id="A0A1F5WS60"/>
<dbReference type="EMBL" id="MFHI01000026">
    <property type="protein sequence ID" value="OGF78505.1"/>
    <property type="molecule type" value="Genomic_DNA"/>
</dbReference>
<proteinExistence type="predicted"/>
<sequence>MPKENQNFELEKDPRNTDKVLSEREDAAMMPEDIGTYRLYEKMAQDGELDGDPKRDASGKIIGYRMIKEKDIGGKKGKILYFEDEKMLDDIDAHGKKFSSRDN</sequence>
<feature type="compositionally biased region" description="Basic and acidic residues" evidence="1">
    <location>
        <begin position="9"/>
        <end position="27"/>
    </location>
</feature>
<reference evidence="2 3" key="1">
    <citation type="journal article" date="2016" name="Nat. Commun.">
        <title>Thousands of microbial genomes shed light on interconnected biogeochemical processes in an aquifer system.</title>
        <authorList>
            <person name="Anantharaman K."/>
            <person name="Brown C.T."/>
            <person name="Hug L.A."/>
            <person name="Sharon I."/>
            <person name="Castelle C.J."/>
            <person name="Probst A.J."/>
            <person name="Thomas B.C."/>
            <person name="Singh A."/>
            <person name="Wilkins M.J."/>
            <person name="Karaoz U."/>
            <person name="Brodie E.L."/>
            <person name="Williams K.H."/>
            <person name="Hubbard S.S."/>
            <person name="Banfield J.F."/>
        </authorList>
    </citation>
    <scope>NUCLEOTIDE SEQUENCE [LARGE SCALE GENOMIC DNA]</scope>
</reference>
<evidence type="ECO:0000256" key="1">
    <source>
        <dbReference type="SAM" id="MobiDB-lite"/>
    </source>
</evidence>
<gene>
    <name evidence="2" type="ORF">A2W54_00645</name>
</gene>
<feature type="region of interest" description="Disordered" evidence="1">
    <location>
        <begin position="1"/>
        <end position="28"/>
    </location>
</feature>
<accession>A0A1F5WS60</accession>
<organism evidence="2 3">
    <name type="scientific">Candidatus Giovannonibacteria bacterium RIFCSPHIGHO2_02_43_13</name>
    <dbReference type="NCBI Taxonomy" id="1798330"/>
    <lineage>
        <taxon>Bacteria</taxon>
        <taxon>Candidatus Giovannoniibacteriota</taxon>
    </lineage>
</organism>
<evidence type="ECO:0000313" key="3">
    <source>
        <dbReference type="Proteomes" id="UP000178425"/>
    </source>
</evidence>
<name>A0A1F5WS60_9BACT</name>